<dbReference type="SUPFAM" id="SSF47954">
    <property type="entry name" value="Cyclin-like"/>
    <property type="match status" value="1"/>
</dbReference>
<proteinExistence type="inferred from homology"/>
<sequence>MRPRPGLTYNTIATGIVFFHRFYMAHSFKKYDRYVVAACALFLAGKVEETPKLCRDLVRSFRSIWTSEHLLLILLPRLRAAALPSWSCKLSGLCFEL</sequence>
<dbReference type="EMBL" id="NIVC01004500">
    <property type="protein sequence ID" value="PAA47300.1"/>
    <property type="molecule type" value="Genomic_DNA"/>
</dbReference>
<dbReference type="GO" id="GO:0016538">
    <property type="term" value="F:cyclin-dependent protein serine/threonine kinase regulator activity"/>
    <property type="evidence" value="ECO:0007669"/>
    <property type="project" value="InterPro"/>
</dbReference>
<name>A0A267DDC7_9PLAT</name>
<accession>A0A267DDC7</accession>
<evidence type="ECO:0000313" key="5">
    <source>
        <dbReference type="Proteomes" id="UP000215902"/>
    </source>
</evidence>
<dbReference type="GO" id="GO:0006357">
    <property type="term" value="P:regulation of transcription by RNA polymerase II"/>
    <property type="evidence" value="ECO:0007669"/>
    <property type="project" value="InterPro"/>
</dbReference>
<gene>
    <name evidence="4" type="ORF">BOX15_Mlig008844g2</name>
</gene>
<dbReference type="PANTHER" id="PTHR10026">
    <property type="entry name" value="CYCLIN"/>
    <property type="match status" value="1"/>
</dbReference>
<dbReference type="Gene3D" id="1.10.472.10">
    <property type="entry name" value="Cyclin-like"/>
    <property type="match status" value="1"/>
</dbReference>
<keyword evidence="1 2" id="KW-0195">Cyclin</keyword>
<dbReference type="SMART" id="SM00385">
    <property type="entry name" value="CYCLIN"/>
    <property type="match status" value="1"/>
</dbReference>
<dbReference type="InterPro" id="IPR006671">
    <property type="entry name" value="Cyclin_N"/>
</dbReference>
<evidence type="ECO:0000256" key="2">
    <source>
        <dbReference type="RuleBase" id="RU000383"/>
    </source>
</evidence>
<dbReference type="OrthoDB" id="25002at2759"/>
<organism evidence="4 5">
    <name type="scientific">Macrostomum lignano</name>
    <dbReference type="NCBI Taxonomy" id="282301"/>
    <lineage>
        <taxon>Eukaryota</taxon>
        <taxon>Metazoa</taxon>
        <taxon>Spiralia</taxon>
        <taxon>Lophotrochozoa</taxon>
        <taxon>Platyhelminthes</taxon>
        <taxon>Rhabditophora</taxon>
        <taxon>Macrostomorpha</taxon>
        <taxon>Macrostomida</taxon>
        <taxon>Macrostomidae</taxon>
        <taxon>Macrostomum</taxon>
    </lineage>
</organism>
<keyword evidence="5" id="KW-1185">Reference proteome</keyword>
<comment type="caution">
    <text evidence="4">The sequence shown here is derived from an EMBL/GenBank/DDBJ whole genome shotgun (WGS) entry which is preliminary data.</text>
</comment>
<feature type="domain" description="Cyclin-like" evidence="3">
    <location>
        <begin position="4"/>
        <end position="79"/>
    </location>
</feature>
<evidence type="ECO:0000313" key="4">
    <source>
        <dbReference type="EMBL" id="PAA47300.1"/>
    </source>
</evidence>
<dbReference type="STRING" id="282301.A0A267DDC7"/>
<reference evidence="4 5" key="1">
    <citation type="submission" date="2017-06" db="EMBL/GenBank/DDBJ databases">
        <title>A platform for efficient transgenesis in Macrostomum lignano, a flatworm model organism for stem cell research.</title>
        <authorList>
            <person name="Berezikov E."/>
        </authorList>
    </citation>
    <scope>NUCLEOTIDE SEQUENCE [LARGE SCALE GENOMIC DNA]</scope>
    <source>
        <strain evidence="4">DV1</strain>
        <tissue evidence="4">Whole organism</tissue>
    </source>
</reference>
<dbReference type="InterPro" id="IPR043198">
    <property type="entry name" value="Cyclin/Ssn8"/>
</dbReference>
<comment type="similarity">
    <text evidence="2">Belongs to the cyclin family.</text>
</comment>
<evidence type="ECO:0000259" key="3">
    <source>
        <dbReference type="SMART" id="SM00385"/>
    </source>
</evidence>
<dbReference type="AlphaFoldDB" id="A0A267DDC7"/>
<dbReference type="InterPro" id="IPR036915">
    <property type="entry name" value="Cyclin-like_sf"/>
</dbReference>
<dbReference type="InterPro" id="IPR013763">
    <property type="entry name" value="Cyclin-like_dom"/>
</dbReference>
<protein>
    <recommendedName>
        <fullName evidence="3">Cyclin-like domain-containing protein</fullName>
    </recommendedName>
</protein>
<dbReference type="Pfam" id="PF00134">
    <property type="entry name" value="Cyclin_N"/>
    <property type="match status" value="1"/>
</dbReference>
<dbReference type="Proteomes" id="UP000215902">
    <property type="component" value="Unassembled WGS sequence"/>
</dbReference>
<evidence type="ECO:0000256" key="1">
    <source>
        <dbReference type="ARBA" id="ARBA00023127"/>
    </source>
</evidence>